<keyword evidence="13" id="KW-1185">Reference proteome</keyword>
<feature type="active site" description="Nucleophile" evidence="9">
    <location>
        <position position="222"/>
    </location>
</feature>
<dbReference type="PROSITE" id="PS52029">
    <property type="entry name" value="LD_TPASE"/>
    <property type="match status" value="1"/>
</dbReference>
<dbReference type="PANTHER" id="PTHR30582:SF24">
    <property type="entry name" value="L,D-TRANSPEPTIDASE ERFK_SRFK-RELATED"/>
    <property type="match status" value="1"/>
</dbReference>
<comment type="pathway">
    <text evidence="1 9">Cell wall biogenesis; peptidoglycan biosynthesis.</text>
</comment>
<dbReference type="GO" id="GO:0018104">
    <property type="term" value="P:peptidoglycan-protein cross-linking"/>
    <property type="evidence" value="ECO:0007669"/>
    <property type="project" value="TreeGrafter"/>
</dbReference>
<keyword evidence="10" id="KW-0812">Transmembrane</keyword>
<proteinExistence type="inferred from homology"/>
<reference evidence="12 13" key="1">
    <citation type="submission" date="2016-05" db="EMBL/GenBank/DDBJ databases">
        <title>Single-cell genome of chain-forming Candidatus Thiomargarita nelsonii and comparison to other large sulfur-oxidizing bacteria.</title>
        <authorList>
            <person name="Winkel M."/>
            <person name="Salman V."/>
            <person name="Woyke T."/>
            <person name="Schulz-Vogt H."/>
            <person name="Richter M."/>
            <person name="Flood B."/>
            <person name="Bailey J."/>
            <person name="Amann R."/>
            <person name="Mussmann M."/>
        </authorList>
    </citation>
    <scope>NUCLEOTIDE SEQUENCE [LARGE SCALE GENOMIC DNA]</scope>
    <source>
        <strain evidence="12 13">THI036</strain>
    </source>
</reference>
<protein>
    <submittedName>
        <fullName evidence="12">ErfK/YbiS/YcfS/YnhG family protein</fullName>
    </submittedName>
</protein>
<evidence type="ECO:0000256" key="3">
    <source>
        <dbReference type="ARBA" id="ARBA00022676"/>
    </source>
</evidence>
<evidence type="ECO:0000256" key="9">
    <source>
        <dbReference type="PROSITE-ProRule" id="PRU01373"/>
    </source>
</evidence>
<dbReference type="Pfam" id="PF03734">
    <property type="entry name" value="YkuD"/>
    <property type="match status" value="1"/>
</dbReference>
<keyword evidence="8 9" id="KW-0961">Cell wall biogenesis/degradation</keyword>
<dbReference type="CDD" id="cd16913">
    <property type="entry name" value="YkuD_like"/>
    <property type="match status" value="1"/>
</dbReference>
<evidence type="ECO:0000313" key="12">
    <source>
        <dbReference type="EMBL" id="OAD24027.1"/>
    </source>
</evidence>
<keyword evidence="3" id="KW-0328">Glycosyltransferase</keyword>
<accession>A0A176S7S1</accession>
<dbReference type="Gene3D" id="2.40.440.10">
    <property type="entry name" value="L,D-transpeptidase catalytic domain-like"/>
    <property type="match status" value="1"/>
</dbReference>
<dbReference type="UniPathway" id="UPA00219"/>
<evidence type="ECO:0000256" key="4">
    <source>
        <dbReference type="ARBA" id="ARBA00022679"/>
    </source>
</evidence>
<dbReference type="GO" id="GO:0071972">
    <property type="term" value="F:peptidoglycan L,D-transpeptidase activity"/>
    <property type="evidence" value="ECO:0007669"/>
    <property type="project" value="TreeGrafter"/>
</dbReference>
<keyword evidence="6 9" id="KW-0133">Cell shape</keyword>
<dbReference type="Proteomes" id="UP000076962">
    <property type="component" value="Unassembled WGS sequence"/>
</dbReference>
<dbReference type="InterPro" id="IPR038063">
    <property type="entry name" value="Transpep_catalytic_dom"/>
</dbReference>
<comment type="similarity">
    <text evidence="2">Belongs to the YkuD family.</text>
</comment>
<dbReference type="GO" id="GO:0005576">
    <property type="term" value="C:extracellular region"/>
    <property type="evidence" value="ECO:0007669"/>
    <property type="project" value="TreeGrafter"/>
</dbReference>
<evidence type="ECO:0000256" key="2">
    <source>
        <dbReference type="ARBA" id="ARBA00005992"/>
    </source>
</evidence>
<organism evidence="12 13">
    <name type="scientific">Candidatus Thiomargarita nelsonii</name>
    <dbReference type="NCBI Taxonomy" id="1003181"/>
    <lineage>
        <taxon>Bacteria</taxon>
        <taxon>Pseudomonadati</taxon>
        <taxon>Pseudomonadota</taxon>
        <taxon>Gammaproteobacteria</taxon>
        <taxon>Thiotrichales</taxon>
        <taxon>Thiotrichaceae</taxon>
        <taxon>Thiomargarita</taxon>
    </lineage>
</organism>
<evidence type="ECO:0000256" key="7">
    <source>
        <dbReference type="ARBA" id="ARBA00022984"/>
    </source>
</evidence>
<gene>
    <name evidence="12" type="ORF">THIOM_000126</name>
</gene>
<feature type="active site" description="Proton donor/acceptor" evidence="9">
    <location>
        <position position="206"/>
    </location>
</feature>
<keyword evidence="10" id="KW-0472">Membrane</keyword>
<evidence type="ECO:0000256" key="8">
    <source>
        <dbReference type="ARBA" id="ARBA00023316"/>
    </source>
</evidence>
<keyword evidence="5" id="KW-0378">Hydrolase</keyword>
<dbReference type="GO" id="GO:0008360">
    <property type="term" value="P:regulation of cell shape"/>
    <property type="evidence" value="ECO:0007669"/>
    <property type="project" value="UniProtKB-UniRule"/>
</dbReference>
<dbReference type="InterPro" id="IPR005490">
    <property type="entry name" value="LD_TPept_cat_dom"/>
</dbReference>
<dbReference type="GO" id="GO:0071555">
    <property type="term" value="P:cell wall organization"/>
    <property type="evidence" value="ECO:0007669"/>
    <property type="project" value="UniProtKB-UniRule"/>
</dbReference>
<dbReference type="InterPro" id="IPR050979">
    <property type="entry name" value="LD-transpeptidase"/>
</dbReference>
<evidence type="ECO:0000313" key="13">
    <source>
        <dbReference type="Proteomes" id="UP000076962"/>
    </source>
</evidence>
<dbReference type="PANTHER" id="PTHR30582">
    <property type="entry name" value="L,D-TRANSPEPTIDASE"/>
    <property type="match status" value="1"/>
</dbReference>
<dbReference type="AlphaFoldDB" id="A0A176S7S1"/>
<evidence type="ECO:0000259" key="11">
    <source>
        <dbReference type="PROSITE" id="PS52029"/>
    </source>
</evidence>
<feature type="transmembrane region" description="Helical" evidence="10">
    <location>
        <begin position="12"/>
        <end position="32"/>
    </location>
</feature>
<comment type="caution">
    <text evidence="12">The sequence shown here is derived from an EMBL/GenBank/DDBJ whole genome shotgun (WGS) entry which is preliminary data.</text>
</comment>
<dbReference type="GO" id="GO:0016757">
    <property type="term" value="F:glycosyltransferase activity"/>
    <property type="evidence" value="ECO:0007669"/>
    <property type="project" value="UniProtKB-KW"/>
</dbReference>
<evidence type="ECO:0000256" key="6">
    <source>
        <dbReference type="ARBA" id="ARBA00022960"/>
    </source>
</evidence>
<dbReference type="SUPFAM" id="SSF141523">
    <property type="entry name" value="L,D-transpeptidase catalytic domain-like"/>
    <property type="match status" value="1"/>
</dbReference>
<dbReference type="EMBL" id="LUTY01000043">
    <property type="protein sequence ID" value="OAD24027.1"/>
    <property type="molecule type" value="Genomic_DNA"/>
</dbReference>
<evidence type="ECO:0000256" key="5">
    <source>
        <dbReference type="ARBA" id="ARBA00022801"/>
    </source>
</evidence>
<evidence type="ECO:0000256" key="1">
    <source>
        <dbReference type="ARBA" id="ARBA00004752"/>
    </source>
</evidence>
<evidence type="ECO:0000256" key="10">
    <source>
        <dbReference type="SAM" id="Phobius"/>
    </source>
</evidence>
<name>A0A176S7S1_9GAMM</name>
<sequence length="254" mass="28664">MQLRQTRRKHTPRFFWGLNFLLMIALIFISLVQCSPEPNKQIDKTVPLSSPPAYVQQNTQKNLPPPLIAENMNKTPKHAKPCATPPIDSKIEVDISEQKLYLFCRYENGNEEVKIYPVSTSKYGIGNQAGSNKTPLGLHHIKNKIGDGAPQGMIFKARQSTERIAKMNVVGAGDLVTTRIMWLKGLEPGKNSGRGIDSYKRYIYIHGTAEENKIGQTASHGCVRMYNSAINRAFKVFADKKCPFFIRFIRITII</sequence>
<keyword evidence="4" id="KW-0808">Transferase</keyword>
<keyword evidence="10" id="KW-1133">Transmembrane helix</keyword>
<feature type="domain" description="L,D-TPase catalytic" evidence="11">
    <location>
        <begin position="89"/>
        <end position="254"/>
    </location>
</feature>
<keyword evidence="7 9" id="KW-0573">Peptidoglycan synthesis</keyword>